<keyword evidence="6" id="KW-0630">Potassium</keyword>
<dbReference type="Pfam" id="PF17655">
    <property type="entry name" value="IRK_C"/>
    <property type="match status" value="1"/>
</dbReference>
<dbReference type="SUPFAM" id="SSF81324">
    <property type="entry name" value="Voltage-gated potassium channels"/>
    <property type="match status" value="1"/>
</dbReference>
<evidence type="ECO:0000256" key="4">
    <source>
        <dbReference type="ARBA" id="ARBA00022692"/>
    </source>
</evidence>
<keyword evidence="10 14" id="KW-0407">Ion channel</keyword>
<feature type="transmembrane region" description="Helical" evidence="11">
    <location>
        <begin position="104"/>
        <end position="129"/>
    </location>
</feature>
<dbReference type="Gene3D" id="2.60.40.1400">
    <property type="entry name" value="G protein-activated inward rectifier potassium channel 1"/>
    <property type="match status" value="1"/>
</dbReference>
<dbReference type="InterPro" id="IPR014756">
    <property type="entry name" value="Ig_E-set"/>
</dbReference>
<keyword evidence="5" id="KW-0851">Voltage-gated channel</keyword>
<evidence type="ECO:0000256" key="9">
    <source>
        <dbReference type="ARBA" id="ARBA00023136"/>
    </source>
</evidence>
<evidence type="ECO:0000256" key="2">
    <source>
        <dbReference type="ARBA" id="ARBA00022448"/>
    </source>
</evidence>
<dbReference type="OrthoDB" id="9799090at2"/>
<organism evidence="14 15">
    <name type="scientific">Mastigocoleus testarum BC008</name>
    <dbReference type="NCBI Taxonomy" id="371196"/>
    <lineage>
        <taxon>Bacteria</taxon>
        <taxon>Bacillati</taxon>
        <taxon>Cyanobacteriota</taxon>
        <taxon>Cyanophyceae</taxon>
        <taxon>Nostocales</taxon>
        <taxon>Hapalosiphonaceae</taxon>
        <taxon>Mastigocoleus</taxon>
    </lineage>
</organism>
<sequence length="293" mass="33108">MGKNRKSPELRFIKRQGRSYLICLGTRPSWGSLYHFLLTISWWRFLALISAVYLAINAFFALLYLASGNGIASAHPGDFGDAFFFSVQSMASIGYGAMHPTTLYADILVVIEALVGFFIMAVATGLVFARFSLPTAKVMFSNFAVIAPYDGIPTLMFRAANQRGNFILEAQIKVSLVRNEITKEGDFMRRFYDLKLVRSQSPAFSLSWTVMHQINESSPLYNETAESLQEKVGELIVTLTGIDETISQTIHSRYSYISDEILWNMRFVDILSFTPDGKRVMNMTHFHDVMPLE</sequence>
<dbReference type="Proteomes" id="UP000053372">
    <property type="component" value="Unassembled WGS sequence"/>
</dbReference>
<keyword evidence="2" id="KW-0813">Transport</keyword>
<keyword evidence="3" id="KW-0633">Potassium transport</keyword>
<evidence type="ECO:0000313" key="15">
    <source>
        <dbReference type="Proteomes" id="UP000053372"/>
    </source>
</evidence>
<proteinExistence type="predicted"/>
<keyword evidence="4 11" id="KW-0812">Transmembrane</keyword>
<dbReference type="PANTHER" id="PTHR11767">
    <property type="entry name" value="INWARD RECTIFIER POTASSIUM CHANNEL"/>
    <property type="match status" value="1"/>
</dbReference>
<keyword evidence="9 11" id="KW-0472">Membrane</keyword>
<feature type="transmembrane region" description="Helical" evidence="11">
    <location>
        <begin position="43"/>
        <end position="67"/>
    </location>
</feature>
<evidence type="ECO:0000313" key="14">
    <source>
        <dbReference type="EMBL" id="KST67776.1"/>
    </source>
</evidence>
<dbReference type="InterPro" id="IPR016449">
    <property type="entry name" value="K_chnl_inward-rec_Kir"/>
</dbReference>
<feature type="domain" description="Inward rectifier potassium channel C-terminal" evidence="13">
    <location>
        <begin position="138"/>
        <end position="290"/>
    </location>
</feature>
<evidence type="ECO:0000256" key="3">
    <source>
        <dbReference type="ARBA" id="ARBA00022538"/>
    </source>
</evidence>
<dbReference type="GO" id="GO:0005242">
    <property type="term" value="F:inward rectifier potassium channel activity"/>
    <property type="evidence" value="ECO:0007669"/>
    <property type="project" value="InterPro"/>
</dbReference>
<dbReference type="PRINTS" id="PR01320">
    <property type="entry name" value="KIRCHANNEL"/>
</dbReference>
<dbReference type="RefSeq" id="WP_027845543.1">
    <property type="nucleotide sequence ID" value="NZ_LMTZ01000085.1"/>
</dbReference>
<dbReference type="InterPro" id="IPR013518">
    <property type="entry name" value="K_chnl_inward-rec_Kir_cyto"/>
</dbReference>
<name>A0A0V7ZT13_9CYAN</name>
<evidence type="ECO:0000256" key="11">
    <source>
        <dbReference type="SAM" id="Phobius"/>
    </source>
</evidence>
<evidence type="ECO:0000256" key="5">
    <source>
        <dbReference type="ARBA" id="ARBA00022882"/>
    </source>
</evidence>
<dbReference type="GO" id="GO:1990573">
    <property type="term" value="P:potassium ion import across plasma membrane"/>
    <property type="evidence" value="ECO:0007669"/>
    <property type="project" value="TreeGrafter"/>
</dbReference>
<dbReference type="GO" id="GO:0034702">
    <property type="term" value="C:monoatomic ion channel complex"/>
    <property type="evidence" value="ECO:0007669"/>
    <property type="project" value="UniProtKB-KW"/>
</dbReference>
<evidence type="ECO:0000256" key="8">
    <source>
        <dbReference type="ARBA" id="ARBA00023065"/>
    </source>
</evidence>
<dbReference type="GO" id="GO:0034765">
    <property type="term" value="P:regulation of monoatomic ion transmembrane transport"/>
    <property type="evidence" value="ECO:0007669"/>
    <property type="project" value="TreeGrafter"/>
</dbReference>
<evidence type="ECO:0000256" key="7">
    <source>
        <dbReference type="ARBA" id="ARBA00022989"/>
    </source>
</evidence>
<gene>
    <name evidence="14" type="ORF">BC008_44325</name>
</gene>
<protein>
    <submittedName>
        <fullName evidence="14">ATP-sensitive inward rectifier potassium channel 10</fullName>
    </submittedName>
</protein>
<feature type="domain" description="Potassium channel" evidence="12">
    <location>
        <begin position="62"/>
        <end position="129"/>
    </location>
</feature>
<evidence type="ECO:0000259" key="12">
    <source>
        <dbReference type="Pfam" id="PF07885"/>
    </source>
</evidence>
<dbReference type="GO" id="GO:0005886">
    <property type="term" value="C:plasma membrane"/>
    <property type="evidence" value="ECO:0007669"/>
    <property type="project" value="TreeGrafter"/>
</dbReference>
<evidence type="ECO:0000256" key="10">
    <source>
        <dbReference type="ARBA" id="ARBA00023303"/>
    </source>
</evidence>
<evidence type="ECO:0000256" key="6">
    <source>
        <dbReference type="ARBA" id="ARBA00022958"/>
    </source>
</evidence>
<dbReference type="InterPro" id="IPR013099">
    <property type="entry name" value="K_chnl_dom"/>
</dbReference>
<dbReference type="Gene3D" id="1.10.287.70">
    <property type="match status" value="1"/>
</dbReference>
<reference evidence="14 15" key="1">
    <citation type="journal article" date="2015" name="Genome Announc.">
        <title>Draft Genome of the Euendolithic (true boring) Cyanobacterium Mastigocoleus testarum strain BC008.</title>
        <authorList>
            <person name="Guida B.S."/>
            <person name="Garcia-Pichel F."/>
        </authorList>
    </citation>
    <scope>NUCLEOTIDE SEQUENCE [LARGE SCALE GENOMIC DNA]</scope>
    <source>
        <strain evidence="14 15">BC008</strain>
    </source>
</reference>
<keyword evidence="15" id="KW-1185">Reference proteome</keyword>
<evidence type="ECO:0000256" key="1">
    <source>
        <dbReference type="ARBA" id="ARBA00004141"/>
    </source>
</evidence>
<dbReference type="SUPFAM" id="SSF81296">
    <property type="entry name" value="E set domains"/>
    <property type="match status" value="1"/>
</dbReference>
<comment type="caution">
    <text evidence="14">The sequence shown here is derived from an EMBL/GenBank/DDBJ whole genome shotgun (WGS) entry which is preliminary data.</text>
</comment>
<dbReference type="PANTHER" id="PTHR11767:SF102">
    <property type="entry name" value="INWARDLY RECTIFYING POTASSIUM CHANNEL 1, ISOFORM F"/>
    <property type="match status" value="1"/>
</dbReference>
<dbReference type="EMBL" id="LMTZ01000085">
    <property type="protein sequence ID" value="KST67776.1"/>
    <property type="molecule type" value="Genomic_DNA"/>
</dbReference>
<dbReference type="InterPro" id="IPR041647">
    <property type="entry name" value="IRK_C"/>
</dbReference>
<comment type="subcellular location">
    <subcellularLocation>
        <location evidence="1">Membrane</location>
        <topology evidence="1">Multi-pass membrane protein</topology>
    </subcellularLocation>
</comment>
<keyword evidence="8" id="KW-0406">Ion transport</keyword>
<dbReference type="Pfam" id="PF07885">
    <property type="entry name" value="Ion_trans_2"/>
    <property type="match status" value="1"/>
</dbReference>
<keyword evidence="7 11" id="KW-1133">Transmembrane helix</keyword>
<dbReference type="AlphaFoldDB" id="A0A0V7ZT13"/>
<evidence type="ECO:0000259" key="13">
    <source>
        <dbReference type="Pfam" id="PF17655"/>
    </source>
</evidence>
<accession>A0A0V7ZT13</accession>